<protein>
    <submittedName>
        <fullName evidence="2">Uncharacterized protein</fullName>
    </submittedName>
</protein>
<organism evidence="2">
    <name type="scientific">uncultured Thermomicrobiales bacterium</name>
    <dbReference type="NCBI Taxonomy" id="1645740"/>
    <lineage>
        <taxon>Bacteria</taxon>
        <taxon>Pseudomonadati</taxon>
        <taxon>Thermomicrobiota</taxon>
        <taxon>Thermomicrobia</taxon>
        <taxon>Thermomicrobiales</taxon>
        <taxon>environmental samples</taxon>
    </lineage>
</organism>
<feature type="non-terminal residue" evidence="2">
    <location>
        <position position="41"/>
    </location>
</feature>
<sequence length="41" mass="3992">GGGTQGHRHRRCSGAGGADPRAGGTPGRAGPATRGRRVAVL</sequence>
<feature type="compositionally biased region" description="Basic residues" evidence="1">
    <location>
        <begin position="1"/>
        <end position="12"/>
    </location>
</feature>
<feature type="region of interest" description="Disordered" evidence="1">
    <location>
        <begin position="1"/>
        <end position="41"/>
    </location>
</feature>
<gene>
    <name evidence="2" type="ORF">AVDCRST_MAG33-125</name>
</gene>
<dbReference type="AlphaFoldDB" id="A0A6J4U9G0"/>
<name>A0A6J4U9G0_9BACT</name>
<feature type="non-terminal residue" evidence="2">
    <location>
        <position position="1"/>
    </location>
</feature>
<accession>A0A6J4U9G0</accession>
<reference evidence="2" key="1">
    <citation type="submission" date="2020-02" db="EMBL/GenBank/DDBJ databases">
        <authorList>
            <person name="Meier V. D."/>
        </authorList>
    </citation>
    <scope>NUCLEOTIDE SEQUENCE</scope>
    <source>
        <strain evidence="2">AVDCRST_MAG33</strain>
    </source>
</reference>
<proteinExistence type="predicted"/>
<evidence type="ECO:0000256" key="1">
    <source>
        <dbReference type="SAM" id="MobiDB-lite"/>
    </source>
</evidence>
<feature type="compositionally biased region" description="Low complexity" evidence="1">
    <location>
        <begin position="18"/>
        <end position="33"/>
    </location>
</feature>
<dbReference type="EMBL" id="CADCWK010000010">
    <property type="protein sequence ID" value="CAA9542214.1"/>
    <property type="molecule type" value="Genomic_DNA"/>
</dbReference>
<evidence type="ECO:0000313" key="2">
    <source>
        <dbReference type="EMBL" id="CAA9542214.1"/>
    </source>
</evidence>